<reference evidence="3" key="1">
    <citation type="submission" date="2023-07" db="EMBL/GenBank/DDBJ databases">
        <title>Cedecea davisae an AmpC producer and its therapeutic implications.</title>
        <authorList>
            <person name="Notter J."/>
        </authorList>
    </citation>
    <scope>NUCLEOTIDE SEQUENCE [LARGE SCALE GENOMIC DNA]</scope>
    <source>
        <strain evidence="3">1</strain>
    </source>
</reference>
<accession>A0ABS6DBM1</accession>
<feature type="coiled-coil region" evidence="1">
    <location>
        <begin position="70"/>
        <end position="104"/>
    </location>
</feature>
<evidence type="ECO:0000313" key="3">
    <source>
        <dbReference type="Proteomes" id="UP000686327"/>
    </source>
</evidence>
<name>A0ABS6DBM1_9ENTR</name>
<evidence type="ECO:0000256" key="1">
    <source>
        <dbReference type="SAM" id="Coils"/>
    </source>
</evidence>
<dbReference type="RefSeq" id="WP_216374216.1">
    <property type="nucleotide sequence ID" value="NZ_JAGRYT010000001.1"/>
</dbReference>
<sequence>MKTIFVIDKRPVMATYIPPQLKGPIPLINEYEVIRRTEKGYRLSVSYARGKGSIYLDEHYEFFTTYKSALEFIASEANKVAAELEQLKLKAVQLMLEAHDELRNTGAFK</sequence>
<organism evidence="2 3">
    <name type="scientific">Cedecea davisae</name>
    <dbReference type="NCBI Taxonomy" id="158484"/>
    <lineage>
        <taxon>Bacteria</taxon>
        <taxon>Pseudomonadati</taxon>
        <taxon>Pseudomonadota</taxon>
        <taxon>Gammaproteobacteria</taxon>
        <taxon>Enterobacterales</taxon>
        <taxon>Enterobacteriaceae</taxon>
        <taxon>Cedecea</taxon>
    </lineage>
</organism>
<protein>
    <submittedName>
        <fullName evidence="2">Uncharacterized protein</fullName>
    </submittedName>
</protein>
<keyword evidence="1" id="KW-0175">Coiled coil</keyword>
<evidence type="ECO:0000313" key="2">
    <source>
        <dbReference type="EMBL" id="MBU4680508.1"/>
    </source>
</evidence>
<comment type="caution">
    <text evidence="2">The sequence shown here is derived from an EMBL/GenBank/DDBJ whole genome shotgun (WGS) entry which is preliminary data.</text>
</comment>
<gene>
    <name evidence="2" type="ORF">KC222_00585</name>
</gene>
<proteinExistence type="predicted"/>
<keyword evidence="3" id="KW-1185">Reference proteome</keyword>
<dbReference type="Proteomes" id="UP000686327">
    <property type="component" value="Unassembled WGS sequence"/>
</dbReference>
<dbReference type="EMBL" id="JAGRYU010000002">
    <property type="protein sequence ID" value="MBU4680508.1"/>
    <property type="molecule type" value="Genomic_DNA"/>
</dbReference>